<feature type="region of interest" description="Disordered" evidence="1">
    <location>
        <begin position="1"/>
        <end position="24"/>
    </location>
</feature>
<evidence type="ECO:0000313" key="2">
    <source>
        <dbReference type="EMBL" id="QNO58284.1"/>
    </source>
</evidence>
<reference evidence="2" key="1">
    <citation type="submission" date="2020-06" db="EMBL/GenBank/DDBJ databases">
        <title>Unique genomic features of the anaerobic methanotrophic archaea.</title>
        <authorList>
            <person name="Chadwick G.L."/>
            <person name="Skennerton C.T."/>
            <person name="Laso-Perez R."/>
            <person name="Leu A.O."/>
            <person name="Speth D.R."/>
            <person name="Yu H."/>
            <person name="Morgan-Lang C."/>
            <person name="Hatzenpichler R."/>
            <person name="Goudeau D."/>
            <person name="Malmstrom R."/>
            <person name="Brazelton W.J."/>
            <person name="Woyke T."/>
            <person name="Hallam S.J."/>
            <person name="Tyson G.W."/>
            <person name="Wegener G."/>
            <person name="Boetius A."/>
            <person name="Orphan V."/>
        </authorList>
    </citation>
    <scope>NUCLEOTIDE SEQUENCE</scope>
</reference>
<protein>
    <submittedName>
        <fullName evidence="2">Uncharacterized protein</fullName>
    </submittedName>
</protein>
<name>A0A7G9ZDF0_9EURY</name>
<dbReference type="EMBL" id="MT631719">
    <property type="protein sequence ID" value="QNO58284.1"/>
    <property type="molecule type" value="Genomic_DNA"/>
</dbReference>
<gene>
    <name evidence="2" type="ORF">BFNMBJLP_00018</name>
</gene>
<sequence>MCGRSNVYINPLTNPQRNSNVDPKRTEPLTVMEIEAIKEVNPQYPELGSWNLSLLLSNEFDVHVSTMSILRVLDPERYKSSKIVEMK</sequence>
<dbReference type="AlphaFoldDB" id="A0A7G9ZDF0"/>
<accession>A0A7G9ZDF0</accession>
<organism evidence="2">
    <name type="scientific">Candidatus Methanophaga sp. ANME-1 ERB7</name>
    <dbReference type="NCBI Taxonomy" id="2759913"/>
    <lineage>
        <taxon>Archaea</taxon>
        <taxon>Methanobacteriati</taxon>
        <taxon>Methanobacteriota</taxon>
        <taxon>Stenosarchaea group</taxon>
        <taxon>Methanomicrobia</taxon>
        <taxon>Candidatus Methanophagales</taxon>
        <taxon>Candidatus Methanophagaceae</taxon>
        <taxon>Candidatus Methanophaga</taxon>
    </lineage>
</organism>
<feature type="compositionally biased region" description="Polar residues" evidence="1">
    <location>
        <begin position="7"/>
        <end position="21"/>
    </location>
</feature>
<proteinExistence type="predicted"/>
<evidence type="ECO:0000256" key="1">
    <source>
        <dbReference type="SAM" id="MobiDB-lite"/>
    </source>
</evidence>